<dbReference type="InterPro" id="IPR036291">
    <property type="entry name" value="NAD(P)-bd_dom_sf"/>
</dbReference>
<dbReference type="SUPFAM" id="SSF51735">
    <property type="entry name" value="NAD(P)-binding Rossmann-fold domains"/>
    <property type="match status" value="1"/>
</dbReference>
<dbReference type="PRINTS" id="PR01713">
    <property type="entry name" value="NUCEPIMERASE"/>
</dbReference>
<dbReference type="AlphaFoldDB" id="A0A0G1DE00"/>
<accession>A0A0G1DE00</accession>
<dbReference type="Gene3D" id="3.40.50.720">
    <property type="entry name" value="NAD(P)-binding Rossmann-like Domain"/>
    <property type="match status" value="1"/>
</dbReference>
<dbReference type="PANTHER" id="PTHR43574">
    <property type="entry name" value="EPIMERASE-RELATED"/>
    <property type="match status" value="1"/>
</dbReference>
<evidence type="ECO:0000313" key="4">
    <source>
        <dbReference type="Proteomes" id="UP000034894"/>
    </source>
</evidence>
<dbReference type="STRING" id="1618443.UV73_C0012G0118"/>
<comment type="caution">
    <text evidence="3">The sequence shown here is derived from an EMBL/GenBank/DDBJ whole genome shotgun (WGS) entry which is preliminary data.</text>
</comment>
<feature type="domain" description="NAD-dependent epimerase/dehydratase" evidence="2">
    <location>
        <begin position="3"/>
        <end position="229"/>
    </location>
</feature>
<dbReference type="Proteomes" id="UP000034894">
    <property type="component" value="Unassembled WGS sequence"/>
</dbReference>
<dbReference type="EMBL" id="LCFP01000012">
    <property type="protein sequence ID" value="KKS96090.1"/>
    <property type="molecule type" value="Genomic_DNA"/>
</dbReference>
<sequence>MKILVTGSAGFIGSHLIDRLSKDGFSAIGLDIAENRGRQGKPNAQIDIRDKAGLEKLFKKESFRSIVHLAARGGVRQSIAEPVVFMETNIIGTVNLLELAEKYKVRNIIFASSSSVYGDVKTPFREDMPSGRLLSPYAVSKRAGEDLCRIYHKRSGLKMAVLRFFTVYGPRGRTDMAAGLFTKAVLGNKKLVRFGKGECLRDFTYIDDIVDGVMSVLKAVPDFEIINLGSGRAVSVNGLIETIEKITGKKAAVAERPLNPADVFSTLADISKAKKLLGYRPKWTLEKGMAKFIEWYLKFKQ</sequence>
<evidence type="ECO:0000313" key="3">
    <source>
        <dbReference type="EMBL" id="KKS96090.1"/>
    </source>
</evidence>
<dbReference type="Pfam" id="PF01370">
    <property type="entry name" value="Epimerase"/>
    <property type="match status" value="1"/>
</dbReference>
<evidence type="ECO:0000256" key="1">
    <source>
        <dbReference type="ARBA" id="ARBA00023027"/>
    </source>
</evidence>
<protein>
    <submittedName>
        <fullName evidence="3">NAD-dependent epimerase/dehydratase</fullName>
    </submittedName>
</protein>
<reference evidence="3 4" key="1">
    <citation type="journal article" date="2015" name="Nature">
        <title>rRNA introns, odd ribosomes, and small enigmatic genomes across a large radiation of phyla.</title>
        <authorList>
            <person name="Brown C.T."/>
            <person name="Hug L.A."/>
            <person name="Thomas B.C."/>
            <person name="Sharon I."/>
            <person name="Castelle C.J."/>
            <person name="Singh A."/>
            <person name="Wilkins M.J."/>
            <person name="Williams K.H."/>
            <person name="Banfield J.F."/>
        </authorList>
    </citation>
    <scope>NUCLEOTIDE SEQUENCE [LARGE SCALE GENOMIC DNA]</scope>
</reference>
<keyword evidence="1" id="KW-0520">NAD</keyword>
<gene>
    <name evidence="3" type="ORF">UV73_C0012G0118</name>
</gene>
<name>A0A0G1DE00_9BACT</name>
<evidence type="ECO:0000259" key="2">
    <source>
        <dbReference type="Pfam" id="PF01370"/>
    </source>
</evidence>
<dbReference type="InterPro" id="IPR001509">
    <property type="entry name" value="Epimerase_deHydtase"/>
</dbReference>
<proteinExistence type="predicted"/>
<organism evidence="3 4">
    <name type="scientific">Candidatus Gottesmanbacteria bacterium GW2011_GWA2_43_14</name>
    <dbReference type="NCBI Taxonomy" id="1618443"/>
    <lineage>
        <taxon>Bacteria</taxon>
        <taxon>Candidatus Gottesmaniibacteriota</taxon>
    </lineage>
</organism>